<evidence type="ECO:0000256" key="9">
    <source>
        <dbReference type="ARBA" id="ARBA00022723"/>
    </source>
</evidence>
<keyword evidence="18" id="KW-1185">Reference proteome</keyword>
<organism evidence="18 19">
    <name type="scientific">Galendromus occidentalis</name>
    <name type="common">western predatory mite</name>
    <dbReference type="NCBI Taxonomy" id="34638"/>
    <lineage>
        <taxon>Eukaryota</taxon>
        <taxon>Metazoa</taxon>
        <taxon>Ecdysozoa</taxon>
        <taxon>Arthropoda</taxon>
        <taxon>Chelicerata</taxon>
        <taxon>Arachnida</taxon>
        <taxon>Acari</taxon>
        <taxon>Parasitiformes</taxon>
        <taxon>Mesostigmata</taxon>
        <taxon>Gamasina</taxon>
        <taxon>Phytoseioidea</taxon>
        <taxon>Phytoseiidae</taxon>
        <taxon>Typhlodrominae</taxon>
        <taxon>Galendromus</taxon>
    </lineage>
</organism>
<keyword evidence="12" id="KW-0460">Magnesium</keyword>
<name>A0AAJ6VZ36_9ACAR</name>
<dbReference type="InterPro" id="IPR005147">
    <property type="entry name" value="tRNA_synthase_B5-dom"/>
</dbReference>
<gene>
    <name evidence="19" type="primary">LOC100897993</name>
</gene>
<dbReference type="Pfam" id="PF17759">
    <property type="entry name" value="tRNA_synthFbeta"/>
    <property type="match status" value="1"/>
</dbReference>
<evidence type="ECO:0000256" key="13">
    <source>
        <dbReference type="ARBA" id="ARBA00022917"/>
    </source>
</evidence>
<comment type="subcellular location">
    <subcellularLocation>
        <location evidence="2">Cytoplasm</location>
    </subcellularLocation>
</comment>
<dbReference type="GO" id="GO:0000287">
    <property type="term" value="F:magnesium ion binding"/>
    <property type="evidence" value="ECO:0007669"/>
    <property type="project" value="InterPro"/>
</dbReference>
<dbReference type="AlphaFoldDB" id="A0AAJ6VZ36"/>
<keyword evidence="10" id="KW-0547">Nucleotide-binding</keyword>
<dbReference type="SUPFAM" id="SSF55681">
    <property type="entry name" value="Class II aaRS and biotin synthetases"/>
    <property type="match status" value="1"/>
</dbReference>
<keyword evidence="7" id="KW-0963">Cytoplasm</keyword>
<comment type="subunit">
    <text evidence="4">Tetramer of two alpha and two beta subunits.</text>
</comment>
<evidence type="ECO:0000256" key="14">
    <source>
        <dbReference type="ARBA" id="ARBA00023146"/>
    </source>
</evidence>
<dbReference type="CDD" id="cd00769">
    <property type="entry name" value="PheRS_beta_core"/>
    <property type="match status" value="1"/>
</dbReference>
<dbReference type="CTD" id="42888"/>
<dbReference type="InterPro" id="IPR041616">
    <property type="entry name" value="PheRS_beta_core"/>
</dbReference>
<dbReference type="KEGG" id="goe:100897993"/>
<dbReference type="Gene3D" id="3.30.56.10">
    <property type="match status" value="2"/>
</dbReference>
<evidence type="ECO:0000313" key="19">
    <source>
        <dbReference type="RefSeq" id="XP_003745526.1"/>
    </source>
</evidence>
<dbReference type="GO" id="GO:0006432">
    <property type="term" value="P:phenylalanyl-tRNA aminoacylation"/>
    <property type="evidence" value="ECO:0007669"/>
    <property type="project" value="InterPro"/>
</dbReference>
<evidence type="ECO:0000256" key="4">
    <source>
        <dbReference type="ARBA" id="ARBA00011209"/>
    </source>
</evidence>
<dbReference type="Pfam" id="PF03484">
    <property type="entry name" value="B5"/>
    <property type="match status" value="1"/>
</dbReference>
<dbReference type="Pfam" id="PF03483">
    <property type="entry name" value="B3_4"/>
    <property type="match status" value="1"/>
</dbReference>
<dbReference type="SMART" id="SM00873">
    <property type="entry name" value="B3_4"/>
    <property type="match status" value="1"/>
</dbReference>
<dbReference type="PANTHER" id="PTHR10947">
    <property type="entry name" value="PHENYLALANYL-TRNA SYNTHETASE BETA CHAIN AND LEUCINE-RICH REPEAT-CONTAINING PROTEIN 47"/>
    <property type="match status" value="1"/>
</dbReference>
<dbReference type="InterPro" id="IPR045060">
    <property type="entry name" value="Phe-tRNA-ligase_IIc_bsu"/>
</dbReference>
<dbReference type="Pfam" id="PF18262">
    <property type="entry name" value="PhetRS_B1"/>
    <property type="match status" value="1"/>
</dbReference>
<dbReference type="InterPro" id="IPR045864">
    <property type="entry name" value="aa-tRNA-synth_II/BPL/LPL"/>
</dbReference>
<dbReference type="InterPro" id="IPR020825">
    <property type="entry name" value="Phe-tRNA_synthase-like_B3/B4"/>
</dbReference>
<evidence type="ECO:0000256" key="1">
    <source>
        <dbReference type="ARBA" id="ARBA00001946"/>
    </source>
</evidence>
<evidence type="ECO:0000256" key="8">
    <source>
        <dbReference type="ARBA" id="ARBA00022598"/>
    </source>
</evidence>
<dbReference type="SMART" id="SM00874">
    <property type="entry name" value="B5"/>
    <property type="match status" value="1"/>
</dbReference>
<dbReference type="InterPro" id="IPR005146">
    <property type="entry name" value="B3/B4_tRNA-bd"/>
</dbReference>
<dbReference type="EC" id="6.1.1.20" evidence="5"/>
<dbReference type="RefSeq" id="XP_003745526.1">
    <property type="nucleotide sequence ID" value="XM_003745478.2"/>
</dbReference>
<dbReference type="NCBIfam" id="TIGR00471">
    <property type="entry name" value="pheT_arch"/>
    <property type="match status" value="1"/>
</dbReference>
<feature type="domain" description="B5" evidence="17">
    <location>
        <begin position="305"/>
        <end position="380"/>
    </location>
</feature>
<dbReference type="SUPFAM" id="SSF46955">
    <property type="entry name" value="Putative DNA-binding domain"/>
    <property type="match status" value="2"/>
</dbReference>
<keyword evidence="13" id="KW-0648">Protein biosynthesis</keyword>
<sequence>MPTVNINAEALFRSLGRRYTEDEFADLCFEYGLELDEVTSVKKQLEKQHGKSAGGDPGTESPEDTIYKIDIPANRYDLLCLEGLTRSLLIFLGKIPIPRYTAVTPVSPIEVTIDVSVQKVRPVFIGAVLRNVTFTKEVYDSFIDLQDKLHNNIGRKRKLVSIGTHDLDTLTPPFTYEARRREDIKFVPLNQTREFGAQELLEFYGKDTHLKPYVQIVEDFDVLPVVRDSENVIGSLPPIINSEHSKITLKTKNIFIDITATDEHKASITLDTIVTMFGEHCADKFKVEQVKIIKTDGTRELYPKLPYHKIKLQPSRVNELLGTELGANRIAELLTKMSLKTKVKSGALLIDVPPTRHDIIHPVDVIEDVGIAHGYNNIEMKMPATVTTASQLPVNKLTDQLRESLAQSGFTEVLTFSLCSTEDISKKLRKANGHENAVKVSNPKTLEFQVARTQLLPGVLKTIGSNKKMPLPLRLFEISDIVVKCAESDTKARNERNLCAVYYGKTSGFEVIHGLLDRIMCLLRVPHVTQSKAKPSYEIRQTEDETFFRGRCAEILIGGKRIGVLGVVHPNVLTNFDLNIPVAALELCIETFI</sequence>
<dbReference type="GO" id="GO:0003723">
    <property type="term" value="F:RNA binding"/>
    <property type="evidence" value="ECO:0007669"/>
    <property type="project" value="InterPro"/>
</dbReference>
<comment type="similarity">
    <text evidence="3">Belongs to the phenylalanyl-tRNA synthetase beta subunit family. Type 2 subfamily.</text>
</comment>
<keyword evidence="11" id="KW-0067">ATP-binding</keyword>
<dbReference type="Gene3D" id="3.30.930.10">
    <property type="entry name" value="Bira Bifunctional Protein, Domain 2"/>
    <property type="match status" value="1"/>
</dbReference>
<keyword evidence="14" id="KW-0030">Aminoacyl-tRNA synthetase</keyword>
<dbReference type="FunFam" id="3.50.40.10:FF:000002">
    <property type="entry name" value="phenylalanine--tRNA ligase beta subunit"/>
    <property type="match status" value="1"/>
</dbReference>
<comment type="cofactor">
    <cofactor evidence="1">
        <name>Mg(2+)</name>
        <dbReference type="ChEBI" id="CHEBI:18420"/>
    </cofactor>
</comment>
<evidence type="ECO:0000256" key="5">
    <source>
        <dbReference type="ARBA" id="ARBA00012814"/>
    </source>
</evidence>
<dbReference type="GO" id="GO:0009328">
    <property type="term" value="C:phenylalanine-tRNA ligase complex"/>
    <property type="evidence" value="ECO:0007669"/>
    <property type="project" value="TreeGrafter"/>
</dbReference>
<reference evidence="19" key="1">
    <citation type="submission" date="2025-08" db="UniProtKB">
        <authorList>
            <consortium name="RefSeq"/>
        </authorList>
    </citation>
    <scope>IDENTIFICATION</scope>
</reference>
<accession>A0AAJ6VZ36</accession>
<evidence type="ECO:0000256" key="6">
    <source>
        <dbReference type="ARBA" id="ARBA00017032"/>
    </source>
</evidence>
<evidence type="ECO:0000259" key="17">
    <source>
        <dbReference type="PROSITE" id="PS51483"/>
    </source>
</evidence>
<dbReference type="FunFam" id="3.30.930.10:FF:000032">
    <property type="entry name" value="Phenylalanine--tRNA ligase beta subunit"/>
    <property type="match status" value="1"/>
</dbReference>
<dbReference type="PROSITE" id="PS51483">
    <property type="entry name" value="B5"/>
    <property type="match status" value="1"/>
</dbReference>
<dbReference type="GO" id="GO:0004826">
    <property type="term" value="F:phenylalanine-tRNA ligase activity"/>
    <property type="evidence" value="ECO:0007669"/>
    <property type="project" value="UniProtKB-EC"/>
</dbReference>
<dbReference type="InterPro" id="IPR004531">
    <property type="entry name" value="Phe-tRNA-synth_IIc_bsu_arc_euk"/>
</dbReference>
<dbReference type="Proteomes" id="UP000694867">
    <property type="component" value="Unplaced"/>
</dbReference>
<evidence type="ECO:0000256" key="3">
    <source>
        <dbReference type="ARBA" id="ARBA00007438"/>
    </source>
</evidence>
<dbReference type="PANTHER" id="PTHR10947:SF0">
    <property type="entry name" value="PHENYLALANINE--TRNA LIGASE BETA SUBUNIT"/>
    <property type="match status" value="1"/>
</dbReference>
<evidence type="ECO:0000256" key="11">
    <source>
        <dbReference type="ARBA" id="ARBA00022840"/>
    </source>
</evidence>
<evidence type="ECO:0000256" key="12">
    <source>
        <dbReference type="ARBA" id="ARBA00022842"/>
    </source>
</evidence>
<dbReference type="InterPro" id="IPR009061">
    <property type="entry name" value="DNA-bd_dom_put_sf"/>
</dbReference>
<comment type="catalytic activity">
    <reaction evidence="16">
        <text>tRNA(Phe) + L-phenylalanine + ATP = L-phenylalanyl-tRNA(Phe) + AMP + diphosphate + H(+)</text>
        <dbReference type="Rhea" id="RHEA:19413"/>
        <dbReference type="Rhea" id="RHEA-COMP:9668"/>
        <dbReference type="Rhea" id="RHEA-COMP:9699"/>
        <dbReference type="ChEBI" id="CHEBI:15378"/>
        <dbReference type="ChEBI" id="CHEBI:30616"/>
        <dbReference type="ChEBI" id="CHEBI:33019"/>
        <dbReference type="ChEBI" id="CHEBI:58095"/>
        <dbReference type="ChEBI" id="CHEBI:78442"/>
        <dbReference type="ChEBI" id="CHEBI:78531"/>
        <dbReference type="ChEBI" id="CHEBI:456215"/>
        <dbReference type="EC" id="6.1.1.20"/>
    </reaction>
</comment>
<dbReference type="GO" id="GO:0005524">
    <property type="term" value="F:ATP binding"/>
    <property type="evidence" value="ECO:0007669"/>
    <property type="project" value="UniProtKB-KW"/>
</dbReference>
<proteinExistence type="inferred from homology"/>
<evidence type="ECO:0000256" key="7">
    <source>
        <dbReference type="ARBA" id="ARBA00022490"/>
    </source>
</evidence>
<keyword evidence="8 19" id="KW-0436">Ligase</keyword>
<evidence type="ECO:0000256" key="16">
    <source>
        <dbReference type="ARBA" id="ARBA00049255"/>
    </source>
</evidence>
<keyword evidence="9" id="KW-0479">Metal-binding</keyword>
<evidence type="ECO:0000313" key="18">
    <source>
        <dbReference type="Proteomes" id="UP000694867"/>
    </source>
</evidence>
<dbReference type="InterPro" id="IPR040659">
    <property type="entry name" value="PhetRS_B1"/>
</dbReference>
<dbReference type="GeneID" id="100897993"/>
<evidence type="ECO:0000256" key="10">
    <source>
        <dbReference type="ARBA" id="ARBA00022741"/>
    </source>
</evidence>
<protein>
    <recommendedName>
        <fullName evidence="6">Phenylalanine--tRNA ligase beta subunit</fullName>
        <ecNumber evidence="5">6.1.1.20</ecNumber>
    </recommendedName>
    <alternativeName>
        <fullName evidence="15">Phenylalanyl-tRNA synthetase beta subunit</fullName>
    </alternativeName>
</protein>
<evidence type="ECO:0000256" key="15">
    <source>
        <dbReference type="ARBA" id="ARBA00033189"/>
    </source>
</evidence>
<evidence type="ECO:0000256" key="2">
    <source>
        <dbReference type="ARBA" id="ARBA00004496"/>
    </source>
</evidence>
<dbReference type="Gene3D" id="3.50.40.10">
    <property type="entry name" value="Phenylalanyl-trna Synthetase, Chain B, domain 3"/>
    <property type="match status" value="1"/>
</dbReference>